<evidence type="ECO:0000313" key="5">
    <source>
        <dbReference type="EMBL" id="GME73561.1"/>
    </source>
</evidence>
<dbReference type="Pfam" id="PF13967">
    <property type="entry name" value="RSN1_TM"/>
    <property type="match status" value="1"/>
</dbReference>
<proteinExistence type="predicted"/>
<gene>
    <name evidence="5" type="ORF">Cboi02_000408900</name>
</gene>
<feature type="chain" id="PRO_5040935686" evidence="3">
    <location>
        <begin position="24"/>
        <end position="316"/>
    </location>
</feature>
<feature type="transmembrane region" description="Helical" evidence="2">
    <location>
        <begin position="114"/>
        <end position="136"/>
    </location>
</feature>
<dbReference type="InterPro" id="IPR032880">
    <property type="entry name" value="CSC1/OSCA1-like_N"/>
</dbReference>
<dbReference type="EMBL" id="BSXN01001554">
    <property type="protein sequence ID" value="GME73561.1"/>
    <property type="molecule type" value="Genomic_DNA"/>
</dbReference>
<dbReference type="PANTHER" id="PTHR13018:SF5">
    <property type="entry name" value="RE44586P"/>
    <property type="match status" value="1"/>
</dbReference>
<dbReference type="GO" id="GO:0005227">
    <property type="term" value="F:calcium-activated cation channel activity"/>
    <property type="evidence" value="ECO:0007669"/>
    <property type="project" value="InterPro"/>
</dbReference>
<feature type="transmembrane region" description="Helical" evidence="2">
    <location>
        <begin position="205"/>
        <end position="224"/>
    </location>
</feature>
<keyword evidence="6" id="KW-1185">Reference proteome</keyword>
<dbReference type="GO" id="GO:0005886">
    <property type="term" value="C:plasma membrane"/>
    <property type="evidence" value="ECO:0007669"/>
    <property type="project" value="TreeGrafter"/>
</dbReference>
<feature type="signal peptide" evidence="3">
    <location>
        <begin position="1"/>
        <end position="23"/>
    </location>
</feature>
<organism evidence="5 6">
    <name type="scientific">Candida boidinii</name>
    <name type="common">Yeast</name>
    <dbReference type="NCBI Taxonomy" id="5477"/>
    <lineage>
        <taxon>Eukaryota</taxon>
        <taxon>Fungi</taxon>
        <taxon>Dikarya</taxon>
        <taxon>Ascomycota</taxon>
        <taxon>Saccharomycotina</taxon>
        <taxon>Pichiomycetes</taxon>
        <taxon>Pichiales</taxon>
        <taxon>Pichiaceae</taxon>
        <taxon>Ogataea</taxon>
        <taxon>Ogataea/Candida clade</taxon>
    </lineage>
</organism>
<dbReference type="Proteomes" id="UP001165120">
    <property type="component" value="Unassembled WGS sequence"/>
</dbReference>
<accession>A0A9W6T390</accession>
<keyword evidence="2" id="KW-0812">Transmembrane</keyword>
<protein>
    <submittedName>
        <fullName evidence="5">Unnamed protein product</fullName>
    </submittedName>
</protein>
<feature type="domain" description="CSC1/OSCA1-like N-terminal transmembrane" evidence="4">
    <location>
        <begin position="116"/>
        <end position="303"/>
    </location>
</feature>
<keyword evidence="3" id="KW-0732">Signal</keyword>
<keyword evidence="2" id="KW-0472">Membrane</keyword>
<dbReference type="InterPro" id="IPR045122">
    <property type="entry name" value="Csc1-like"/>
</dbReference>
<feature type="compositionally biased region" description="Acidic residues" evidence="1">
    <location>
        <begin position="77"/>
        <end position="99"/>
    </location>
</feature>
<keyword evidence="2" id="KW-1133">Transmembrane helix</keyword>
<evidence type="ECO:0000256" key="1">
    <source>
        <dbReference type="SAM" id="MobiDB-lite"/>
    </source>
</evidence>
<name>A0A9W6T390_CANBO</name>
<reference evidence="5" key="1">
    <citation type="submission" date="2023-04" db="EMBL/GenBank/DDBJ databases">
        <title>Candida boidinii NBRC 10035.</title>
        <authorList>
            <person name="Ichikawa N."/>
            <person name="Sato H."/>
            <person name="Tonouchi N."/>
        </authorList>
    </citation>
    <scope>NUCLEOTIDE SEQUENCE</scope>
    <source>
        <strain evidence="5">NBRC 10035</strain>
    </source>
</reference>
<evidence type="ECO:0000259" key="4">
    <source>
        <dbReference type="Pfam" id="PF13967"/>
    </source>
</evidence>
<evidence type="ECO:0000313" key="6">
    <source>
        <dbReference type="Proteomes" id="UP001165120"/>
    </source>
</evidence>
<evidence type="ECO:0000256" key="2">
    <source>
        <dbReference type="SAM" id="Phobius"/>
    </source>
</evidence>
<feature type="transmembrane region" description="Helical" evidence="2">
    <location>
        <begin position="289"/>
        <end position="307"/>
    </location>
</feature>
<evidence type="ECO:0000256" key="3">
    <source>
        <dbReference type="SAM" id="SignalP"/>
    </source>
</evidence>
<dbReference type="PANTHER" id="PTHR13018">
    <property type="entry name" value="PROBABLE MEMBRANE PROTEIN DUF221-RELATED"/>
    <property type="match status" value="1"/>
</dbReference>
<dbReference type="AlphaFoldDB" id="A0A9W6T390"/>
<comment type="caution">
    <text evidence="5">The sequence shown here is derived from an EMBL/GenBank/DDBJ whole genome shotgun (WGS) entry which is preliminary data.</text>
</comment>
<feature type="region of interest" description="Disordered" evidence="1">
    <location>
        <begin position="73"/>
        <end position="108"/>
    </location>
</feature>
<sequence>MIVKSEAILIASLLLFQINTVSSRRLIPNELANNLDTFESSNLLESSTKNNNINDLDLTVKNHNLQIDSNEISGFDINEDDDHDDDDDGDNDDDDNGDDNGDHKHLRDPPPTSILVVTQLFIASLLGLSAVLAFSVMRCRFPNIYMARLNYLSVSNRKFMPPIINTTSLFNWIPIIYKITDQEVLQFAGLDAYVFLGFFKMCIKLLSVCLFFSFTIISPIRYYFTGKYDQGGDDDDGNDKNGRGHTNVTHPGYTLNSLYQSTSLSNPQTNSPSGFFKSSDFFDPADFKTYLWVYVIFTYVFTLNNKVKWYTARVKR</sequence>